<keyword evidence="2" id="KW-1185">Reference proteome</keyword>
<dbReference type="EMBL" id="JAVFHQ010000057">
    <property type="protein sequence ID" value="KAK4541078.1"/>
    <property type="molecule type" value="Genomic_DNA"/>
</dbReference>
<reference evidence="1 2" key="1">
    <citation type="submission" date="2021-11" db="EMBL/GenBank/DDBJ databases">
        <title>Black yeast isolated from Biological Soil Crust.</title>
        <authorList>
            <person name="Kurbessoian T."/>
        </authorList>
    </citation>
    <scope>NUCLEOTIDE SEQUENCE [LARGE SCALE GENOMIC DNA]</scope>
    <source>
        <strain evidence="1 2">CCFEE 5522</strain>
    </source>
</reference>
<evidence type="ECO:0000313" key="1">
    <source>
        <dbReference type="EMBL" id="KAK4541078.1"/>
    </source>
</evidence>
<proteinExistence type="predicted"/>
<accession>A0AAV9J7L2</accession>
<sequence length="441" mass="50979">MPPYQNPPPVDEPIIRHGRYAFDAPRKFQNAHPADLIFSATVPIVEKYILLSFRHESDPLLIEALSSSPTLCYACDTTPAVHCLVRFHLFVKVQLKLVCDLDACRSAGTVMLRDGERWRSLKDWLRTLPAPTLKGYGKAALEAQYRWWRSTGRPFRFLELPKELHSHILLFAFGEHIEPEYVSEWKYGDNGTGGHSTKQVNLTKGTLRLKDRNRGRGYDRARFPPVTPVNLALLGLSKQTREMALDVLWADTTKTYRSPPDIWSWDTRVEQSIDVLPEARLGCLRRIQLALRNDEYVLLFTVRLPGVNNPADWSYQDPSMSVWNMLPNLKYINVDFQSTAGSGYSPWCRSMYRRHPDVSDDDEFARMDFDRLPCQKVLLHWMLCFAAKHIIHIPTIELTGFLKTCTKQKWEAILYDRSRTDYMNIIKEEQQAIVALPLENL</sequence>
<dbReference type="Proteomes" id="UP001324427">
    <property type="component" value="Unassembled WGS sequence"/>
</dbReference>
<name>A0AAV9J7L2_9PEZI</name>
<comment type="caution">
    <text evidence="1">The sequence shown here is derived from an EMBL/GenBank/DDBJ whole genome shotgun (WGS) entry which is preliminary data.</text>
</comment>
<protein>
    <submittedName>
        <fullName evidence="1">Uncharacterized protein</fullName>
    </submittedName>
</protein>
<gene>
    <name evidence="1" type="ORF">LTR36_008303</name>
</gene>
<dbReference type="AlphaFoldDB" id="A0AAV9J7L2"/>
<evidence type="ECO:0000313" key="2">
    <source>
        <dbReference type="Proteomes" id="UP001324427"/>
    </source>
</evidence>
<organism evidence="1 2">
    <name type="scientific">Oleoguttula mirabilis</name>
    <dbReference type="NCBI Taxonomy" id="1507867"/>
    <lineage>
        <taxon>Eukaryota</taxon>
        <taxon>Fungi</taxon>
        <taxon>Dikarya</taxon>
        <taxon>Ascomycota</taxon>
        <taxon>Pezizomycotina</taxon>
        <taxon>Dothideomycetes</taxon>
        <taxon>Dothideomycetidae</taxon>
        <taxon>Mycosphaerellales</taxon>
        <taxon>Teratosphaeriaceae</taxon>
        <taxon>Oleoguttula</taxon>
    </lineage>
</organism>